<dbReference type="Proteomes" id="UP000734854">
    <property type="component" value="Unassembled WGS sequence"/>
</dbReference>
<protein>
    <submittedName>
        <fullName evidence="1">Uncharacterized protein</fullName>
    </submittedName>
</protein>
<accession>A0A8J5LEN5</accession>
<evidence type="ECO:0000313" key="1">
    <source>
        <dbReference type="EMBL" id="KAG6515821.1"/>
    </source>
</evidence>
<name>A0A8J5LEN5_ZINOF</name>
<organism evidence="1 2">
    <name type="scientific">Zingiber officinale</name>
    <name type="common">Ginger</name>
    <name type="synonym">Amomum zingiber</name>
    <dbReference type="NCBI Taxonomy" id="94328"/>
    <lineage>
        <taxon>Eukaryota</taxon>
        <taxon>Viridiplantae</taxon>
        <taxon>Streptophyta</taxon>
        <taxon>Embryophyta</taxon>
        <taxon>Tracheophyta</taxon>
        <taxon>Spermatophyta</taxon>
        <taxon>Magnoliopsida</taxon>
        <taxon>Liliopsida</taxon>
        <taxon>Zingiberales</taxon>
        <taxon>Zingiberaceae</taxon>
        <taxon>Zingiber</taxon>
    </lineage>
</organism>
<gene>
    <name evidence="1" type="ORF">ZIOFF_026253</name>
</gene>
<comment type="caution">
    <text evidence="1">The sequence shown here is derived from an EMBL/GenBank/DDBJ whole genome shotgun (WGS) entry which is preliminary data.</text>
</comment>
<dbReference type="AlphaFoldDB" id="A0A8J5LEN5"/>
<evidence type="ECO:0000313" key="2">
    <source>
        <dbReference type="Proteomes" id="UP000734854"/>
    </source>
</evidence>
<sequence length="200" mass="22654">MEEQHTVHTQRRIYGDVVTGGATSRSRTPHGVRNHPLVLLYDSPQGSTQTHPHPHLADLWFGSLSPTPNPNHQPPSPLDLGEWNYLRLPFWDRTTMASVSTSFFISSASMTIQNFAINSLNKCMRQVQGLVCLYLSYDPRLNTLLSLTFPFVVDQSQYSGSITLNARCLVFYSSEFSSVALCKRQKLCRELTKDQLELHL</sequence>
<keyword evidence="2" id="KW-1185">Reference proteome</keyword>
<dbReference type="EMBL" id="JACMSC010000007">
    <property type="protein sequence ID" value="KAG6515821.1"/>
    <property type="molecule type" value="Genomic_DNA"/>
</dbReference>
<proteinExistence type="predicted"/>
<reference evidence="1 2" key="1">
    <citation type="submission" date="2020-08" db="EMBL/GenBank/DDBJ databases">
        <title>Plant Genome Project.</title>
        <authorList>
            <person name="Zhang R.-G."/>
        </authorList>
    </citation>
    <scope>NUCLEOTIDE SEQUENCE [LARGE SCALE GENOMIC DNA]</scope>
    <source>
        <tissue evidence="1">Rhizome</tissue>
    </source>
</reference>